<organism evidence="9 10">
    <name type="scientific">Ochrobactrum soli</name>
    <dbReference type="NCBI Taxonomy" id="2448455"/>
    <lineage>
        <taxon>Bacteria</taxon>
        <taxon>Pseudomonadati</taxon>
        <taxon>Pseudomonadota</taxon>
        <taxon>Alphaproteobacteria</taxon>
        <taxon>Hyphomicrobiales</taxon>
        <taxon>Brucellaceae</taxon>
        <taxon>Brucella/Ochrobactrum group</taxon>
        <taxon>Ochrobactrum</taxon>
    </lineage>
</organism>
<feature type="domain" description="ABC transmembrane type-1" evidence="8">
    <location>
        <begin position="104"/>
        <end position="319"/>
    </location>
</feature>
<keyword evidence="5 7" id="KW-1133">Transmembrane helix</keyword>
<dbReference type="Proteomes" id="UP000246073">
    <property type="component" value="Unassembled WGS sequence"/>
</dbReference>
<comment type="similarity">
    <text evidence="7">Belongs to the binding-protein-dependent transport system permease family.</text>
</comment>
<dbReference type="InterPro" id="IPR000515">
    <property type="entry name" value="MetI-like"/>
</dbReference>
<feature type="transmembrane region" description="Helical" evidence="7">
    <location>
        <begin position="108"/>
        <end position="128"/>
    </location>
</feature>
<dbReference type="Pfam" id="PF19300">
    <property type="entry name" value="BPD_transp_1_N"/>
    <property type="match status" value="1"/>
</dbReference>
<evidence type="ECO:0000256" key="4">
    <source>
        <dbReference type="ARBA" id="ARBA00022692"/>
    </source>
</evidence>
<feature type="transmembrane region" description="Helical" evidence="7">
    <location>
        <begin position="296"/>
        <end position="322"/>
    </location>
</feature>
<feature type="transmembrane region" description="Helical" evidence="7">
    <location>
        <begin position="140"/>
        <end position="166"/>
    </location>
</feature>
<dbReference type="RefSeq" id="WP_109367012.1">
    <property type="nucleotide sequence ID" value="NZ_OOFM01000004.1"/>
</dbReference>
<keyword evidence="6 7" id="KW-0472">Membrane</keyword>
<dbReference type="Pfam" id="PF00528">
    <property type="entry name" value="BPD_transp_1"/>
    <property type="match status" value="1"/>
</dbReference>
<evidence type="ECO:0000256" key="5">
    <source>
        <dbReference type="ARBA" id="ARBA00022989"/>
    </source>
</evidence>
<keyword evidence="3" id="KW-1003">Cell membrane</keyword>
<evidence type="ECO:0000256" key="7">
    <source>
        <dbReference type="RuleBase" id="RU363032"/>
    </source>
</evidence>
<dbReference type="PROSITE" id="PS51257">
    <property type="entry name" value="PROKAR_LIPOPROTEIN"/>
    <property type="match status" value="1"/>
</dbReference>
<dbReference type="Gene3D" id="1.10.3720.10">
    <property type="entry name" value="MetI-like"/>
    <property type="match status" value="1"/>
</dbReference>
<dbReference type="AlphaFoldDB" id="A0A2P9HGT5"/>
<sequence length="336" mass="36413">MYRRDVAQILTLLRKRLIGSILVLLIVVVGCFLMLELAPGDAVDAYAVSFGGDAAQIAEMRARWGLDQSVWYRLAAYLASLLQGNLGWSVSFNRPILGVILERLPNTLLLMGAATALSFAIGTLLGLVAGSRPGSLRDRFLSVTSLVLYAIPGFWLALVLVILFSIRLRWLPSSGIETIASGKQGLARAGDIARHLVLPVMSLALIYLALYLRVMRAAMADIWRMDFVRALRARGISRPRIVLRHVARNALLPLVTLLGLQAASMLGGSVVIESVFAVPGLGRLAQEAVASRDTPLLLGVILTSAIMVIMVNLLVDLLYVWLDPRIAQRPTGKASA</sequence>
<accession>A0A2P9HGT5</accession>
<evidence type="ECO:0000256" key="6">
    <source>
        <dbReference type="ARBA" id="ARBA00023136"/>
    </source>
</evidence>
<gene>
    <name evidence="9" type="ORF">OHAE_2932</name>
</gene>
<protein>
    <submittedName>
        <fullName evidence="9">Oligopeptide transport system permease protein OppB (TC 3.A.1.5.1)</fullName>
    </submittedName>
</protein>
<keyword evidence="4 7" id="KW-0812">Transmembrane</keyword>
<evidence type="ECO:0000256" key="1">
    <source>
        <dbReference type="ARBA" id="ARBA00004651"/>
    </source>
</evidence>
<dbReference type="EMBL" id="OOFM01000004">
    <property type="protein sequence ID" value="SPL63000.1"/>
    <property type="molecule type" value="Genomic_DNA"/>
</dbReference>
<evidence type="ECO:0000259" key="8">
    <source>
        <dbReference type="PROSITE" id="PS50928"/>
    </source>
</evidence>
<dbReference type="SUPFAM" id="SSF161098">
    <property type="entry name" value="MetI-like"/>
    <property type="match status" value="1"/>
</dbReference>
<feature type="transmembrane region" description="Helical" evidence="7">
    <location>
        <begin position="250"/>
        <end position="276"/>
    </location>
</feature>
<proteinExistence type="inferred from homology"/>
<evidence type="ECO:0000256" key="3">
    <source>
        <dbReference type="ARBA" id="ARBA00022475"/>
    </source>
</evidence>
<keyword evidence="2 7" id="KW-0813">Transport</keyword>
<name>A0A2P9HGT5_9HYPH</name>
<reference evidence="10" key="1">
    <citation type="submission" date="2017-12" db="EMBL/GenBank/DDBJ databases">
        <authorList>
            <person name="Diaz M."/>
        </authorList>
    </citation>
    <scope>NUCLEOTIDE SEQUENCE [LARGE SCALE GENOMIC DNA]</scope>
    <source>
        <strain evidence="10">FI11154</strain>
    </source>
</reference>
<feature type="transmembrane region" description="Helical" evidence="7">
    <location>
        <begin position="17"/>
        <end position="35"/>
    </location>
</feature>
<dbReference type="GO" id="GO:0055085">
    <property type="term" value="P:transmembrane transport"/>
    <property type="evidence" value="ECO:0007669"/>
    <property type="project" value="InterPro"/>
</dbReference>
<evidence type="ECO:0000256" key="2">
    <source>
        <dbReference type="ARBA" id="ARBA00022448"/>
    </source>
</evidence>
<feature type="transmembrane region" description="Helical" evidence="7">
    <location>
        <begin position="196"/>
        <end position="214"/>
    </location>
</feature>
<evidence type="ECO:0000313" key="10">
    <source>
        <dbReference type="Proteomes" id="UP000246073"/>
    </source>
</evidence>
<comment type="subcellular location">
    <subcellularLocation>
        <location evidence="1 7">Cell membrane</location>
        <topology evidence="1 7">Multi-pass membrane protein</topology>
    </subcellularLocation>
</comment>
<dbReference type="GO" id="GO:0005886">
    <property type="term" value="C:plasma membrane"/>
    <property type="evidence" value="ECO:0007669"/>
    <property type="project" value="UniProtKB-SubCell"/>
</dbReference>
<dbReference type="CDD" id="cd06261">
    <property type="entry name" value="TM_PBP2"/>
    <property type="match status" value="1"/>
</dbReference>
<dbReference type="InterPro" id="IPR035906">
    <property type="entry name" value="MetI-like_sf"/>
</dbReference>
<evidence type="ECO:0000313" key="9">
    <source>
        <dbReference type="EMBL" id="SPL63000.1"/>
    </source>
</evidence>
<dbReference type="PANTHER" id="PTHR43163">
    <property type="entry name" value="DIPEPTIDE TRANSPORT SYSTEM PERMEASE PROTEIN DPPB-RELATED"/>
    <property type="match status" value="1"/>
</dbReference>
<dbReference type="PANTHER" id="PTHR43163:SF9">
    <property type="entry name" value="ABC TRANSPORTER PERMEASE PROTEIN"/>
    <property type="match status" value="1"/>
</dbReference>
<dbReference type="InterPro" id="IPR045621">
    <property type="entry name" value="BPD_transp_1_N"/>
</dbReference>
<dbReference type="PROSITE" id="PS50928">
    <property type="entry name" value="ABC_TM1"/>
    <property type="match status" value="1"/>
</dbReference>